<dbReference type="Proteomes" id="UP000011658">
    <property type="component" value="Chromosome"/>
</dbReference>
<evidence type="ECO:0008006" key="3">
    <source>
        <dbReference type="Google" id="ProtNLM"/>
    </source>
</evidence>
<dbReference type="HOGENOM" id="CLU_188971_1_1_4"/>
<evidence type="ECO:0000313" key="2">
    <source>
        <dbReference type="Proteomes" id="UP000011658"/>
    </source>
</evidence>
<dbReference type="eggNOG" id="ENOG50314ER">
    <property type="taxonomic scope" value="Bacteria"/>
</dbReference>
<dbReference type="AlphaFoldDB" id="M1LZ39"/>
<protein>
    <recommendedName>
        <fullName evidence="3">DUF3460 family protein</fullName>
    </recommendedName>
</protein>
<dbReference type="OrthoDB" id="5296692at2"/>
<dbReference type="RefSeq" id="WP_015389810.1">
    <property type="nucleotide sequence ID" value="NC_020284.1"/>
</dbReference>
<dbReference type="InterPro" id="IPR021853">
    <property type="entry name" value="DUF3460"/>
</dbReference>
<name>M1LZ39_9PROT</name>
<dbReference type="STRING" id="1208921.ST1E_0059"/>
<organism evidence="1 2">
    <name type="scientific">Candidatus Kinetoplastidibacterium galati TCC219</name>
    <dbReference type="NCBI Taxonomy" id="1208921"/>
    <lineage>
        <taxon>Bacteria</taxon>
        <taxon>Pseudomonadati</taxon>
        <taxon>Pseudomonadota</taxon>
        <taxon>Betaproteobacteria</taxon>
        <taxon>Candidatus Kinetoplastidibacterium</taxon>
    </lineage>
</organism>
<reference evidence="1 2" key="1">
    <citation type="journal article" date="2013" name="Genome Biol. Evol.">
        <title>Genome evolution and phylogenomic analysis of candidatus kinetoplastibacterium, the betaproteobacterial endosymbionts of strigomonas and angomonas.</title>
        <authorList>
            <person name="Alves J.M."/>
            <person name="Serrano M.G."/>
            <person name="Maia da Silva F."/>
            <person name="Voegtly L.J."/>
            <person name="Matveyev A.V."/>
            <person name="Teixeira M.M."/>
            <person name="Camargo E.P."/>
            <person name="Buck G.A."/>
        </authorList>
    </citation>
    <scope>NUCLEOTIDE SEQUENCE [LARGE SCALE GENOMIC DNA]</scope>
    <source>
        <strain evidence="1 2">TCC219</strain>
    </source>
</reference>
<accession>M1LZ39</accession>
<dbReference type="KEGG" id="kga:ST1E_0059"/>
<sequence length="62" mass="7563">MSNSYESDITLFLRKYNKTHPLLKKQQIDGRQRLWDRKIEIDLLKEFDLSKVSQKPYVYQTD</sequence>
<proteinExistence type="predicted"/>
<dbReference type="EMBL" id="CP003806">
    <property type="protein sequence ID" value="AGF49326.1"/>
    <property type="molecule type" value="Genomic_DNA"/>
</dbReference>
<dbReference type="Pfam" id="PF11943">
    <property type="entry name" value="DUF3460"/>
    <property type="match status" value="1"/>
</dbReference>
<gene>
    <name evidence="1" type="ORF">ST1E_0059</name>
</gene>
<dbReference type="PATRIC" id="fig|1208921.3.peg.617"/>
<evidence type="ECO:0000313" key="1">
    <source>
        <dbReference type="EMBL" id="AGF49326.1"/>
    </source>
</evidence>
<keyword evidence="2" id="KW-1185">Reference proteome</keyword>